<sequence length="178" mass="20417">MLSQNDSNRWKKFKKQTEESFLSRKAELLIIIYGAYKPLVEEERLIALRDFLKDEGYVSTYIVKEFPTDGNSVSPNLSKSLECLEVADLNILVFTCRGNTDSVTIELKHAIDNDLLSKCKVFEEVHNGITAMGTLPKEGLIAERYEVVQFERQNDNDLHEHALGDVLAFFTKFAKRHM</sequence>
<evidence type="ECO:0000313" key="1">
    <source>
        <dbReference type="EMBL" id="MCM1987756.1"/>
    </source>
</evidence>
<protein>
    <submittedName>
        <fullName evidence="1">Uncharacterized protein</fullName>
    </submittedName>
</protein>
<dbReference type="AlphaFoldDB" id="A0A9E4ZGQ1"/>
<name>A0A9E4ZGQ1_9EURY</name>
<proteinExistence type="predicted"/>
<accession>A0A9E4ZGQ1</accession>
<reference evidence="1" key="1">
    <citation type="journal article" date="2021" name="mSystems">
        <title>Bacteria and Archaea Synergistically Convert Glycine Betaine to Biogenic Methane in the Formosa Cold Seep of the South China Sea.</title>
        <authorList>
            <person name="Li L."/>
            <person name="Zhang W."/>
            <person name="Zhang S."/>
            <person name="Song L."/>
            <person name="Sun Q."/>
            <person name="Zhang H."/>
            <person name="Xiang H."/>
            <person name="Dong X."/>
        </authorList>
    </citation>
    <scope>NUCLEOTIDE SEQUENCE</scope>
    <source>
        <strain evidence="1">LLY</strain>
    </source>
</reference>
<dbReference type="EMBL" id="JAGSOI010000069">
    <property type="protein sequence ID" value="MCM1987756.1"/>
    <property type="molecule type" value="Genomic_DNA"/>
</dbReference>
<keyword evidence="2" id="KW-1185">Reference proteome</keyword>
<reference evidence="1" key="2">
    <citation type="submission" date="2021-04" db="EMBL/GenBank/DDBJ databases">
        <authorList>
            <person name="Dong X."/>
        </authorList>
    </citation>
    <scope>NUCLEOTIDE SEQUENCE</scope>
    <source>
        <strain evidence="1">LLY</strain>
    </source>
</reference>
<dbReference type="RefSeq" id="WP_250869099.1">
    <property type="nucleotide sequence ID" value="NZ_JAGSOI010000069.1"/>
</dbReference>
<gene>
    <name evidence="1" type="ORF">KDK67_12335</name>
</gene>
<comment type="caution">
    <text evidence="1">The sequence shown here is derived from an EMBL/GenBank/DDBJ whole genome shotgun (WGS) entry which is preliminary data.</text>
</comment>
<dbReference type="Proteomes" id="UP001056766">
    <property type="component" value="Unassembled WGS sequence"/>
</dbReference>
<evidence type="ECO:0000313" key="2">
    <source>
        <dbReference type="Proteomes" id="UP001056766"/>
    </source>
</evidence>
<organism evidence="1 2">
    <name type="scientific">Methanococcoides seepicolus</name>
    <dbReference type="NCBI Taxonomy" id="2828780"/>
    <lineage>
        <taxon>Archaea</taxon>
        <taxon>Methanobacteriati</taxon>
        <taxon>Methanobacteriota</taxon>
        <taxon>Stenosarchaea group</taxon>
        <taxon>Methanomicrobia</taxon>
        <taxon>Methanosarcinales</taxon>
        <taxon>Methanosarcinaceae</taxon>
        <taxon>Methanococcoides</taxon>
    </lineage>
</organism>